<proteinExistence type="predicted"/>
<keyword evidence="1" id="KW-0812">Transmembrane</keyword>
<keyword evidence="1" id="KW-0472">Membrane</keyword>
<evidence type="ECO:0000256" key="1">
    <source>
        <dbReference type="SAM" id="Phobius"/>
    </source>
</evidence>
<reference evidence="2 3" key="1">
    <citation type="submission" date="2019-02" db="EMBL/GenBank/DDBJ databases">
        <title>Genome sequencing of the rare red list fungi Antrodiella citrinella (Flaviporus citrinellus).</title>
        <authorList>
            <person name="Buettner E."/>
            <person name="Kellner H."/>
        </authorList>
    </citation>
    <scope>NUCLEOTIDE SEQUENCE [LARGE SCALE GENOMIC DNA]</scope>
    <source>
        <strain evidence="2 3">DSM 108506</strain>
    </source>
</reference>
<keyword evidence="3" id="KW-1185">Reference proteome</keyword>
<accession>A0A4S4MD56</accession>
<protein>
    <submittedName>
        <fullName evidence="2">Uncharacterized protein</fullName>
    </submittedName>
</protein>
<dbReference type="Proteomes" id="UP000308730">
    <property type="component" value="Unassembled WGS sequence"/>
</dbReference>
<gene>
    <name evidence="2" type="ORF">EUX98_g8480</name>
</gene>
<dbReference type="AlphaFoldDB" id="A0A4S4MD56"/>
<sequence>MHAASTRIRGGSTYIFPFFLYLDLNTHPLFDIMNHIPFKKYPKVLFYSEDVVWQENIDVEPIDAEVLLAQISPEKFAIQIRSRDVAPELPMVHYEDVIRASNVFQVHQHDWHVSWRPDPGVSEYDSPSLRFDVSQEAMDFMKAIGPALQQLHDSRHMVHRSLAALRKIRLARYYQAVVLPVQSANRIVFCVVILLLYYHFLA</sequence>
<comment type="caution">
    <text evidence="2">The sequence shown here is derived from an EMBL/GenBank/DDBJ whole genome shotgun (WGS) entry which is preliminary data.</text>
</comment>
<evidence type="ECO:0000313" key="3">
    <source>
        <dbReference type="Proteomes" id="UP000308730"/>
    </source>
</evidence>
<organism evidence="2 3">
    <name type="scientific">Antrodiella citrinella</name>
    <dbReference type="NCBI Taxonomy" id="2447956"/>
    <lineage>
        <taxon>Eukaryota</taxon>
        <taxon>Fungi</taxon>
        <taxon>Dikarya</taxon>
        <taxon>Basidiomycota</taxon>
        <taxon>Agaricomycotina</taxon>
        <taxon>Agaricomycetes</taxon>
        <taxon>Polyporales</taxon>
        <taxon>Steccherinaceae</taxon>
        <taxon>Antrodiella</taxon>
    </lineage>
</organism>
<dbReference type="EMBL" id="SGPM01000468">
    <property type="protein sequence ID" value="THH20980.1"/>
    <property type="molecule type" value="Genomic_DNA"/>
</dbReference>
<feature type="transmembrane region" description="Helical" evidence="1">
    <location>
        <begin position="176"/>
        <end position="200"/>
    </location>
</feature>
<keyword evidence="1" id="KW-1133">Transmembrane helix</keyword>
<evidence type="ECO:0000313" key="2">
    <source>
        <dbReference type="EMBL" id="THH20980.1"/>
    </source>
</evidence>
<name>A0A4S4MD56_9APHY</name>